<reference evidence="2 3" key="1">
    <citation type="submission" date="2021-08" db="EMBL/GenBank/DDBJ databases">
        <authorList>
            <person name="Peeters C."/>
        </authorList>
    </citation>
    <scope>NUCLEOTIDE SEQUENCE [LARGE SCALE GENOMIC DNA]</scope>
    <source>
        <strain evidence="2 3">LMG 32289</strain>
    </source>
</reference>
<keyword evidence="1" id="KW-0732">Signal</keyword>
<organism evidence="2 3">
    <name type="scientific">Cupriavidus pampae</name>
    <dbReference type="NCBI Taxonomy" id="659251"/>
    <lineage>
        <taxon>Bacteria</taxon>
        <taxon>Pseudomonadati</taxon>
        <taxon>Pseudomonadota</taxon>
        <taxon>Betaproteobacteria</taxon>
        <taxon>Burkholderiales</taxon>
        <taxon>Burkholderiaceae</taxon>
        <taxon>Cupriavidus</taxon>
    </lineage>
</organism>
<feature type="signal peptide" evidence="1">
    <location>
        <begin position="1"/>
        <end position="21"/>
    </location>
</feature>
<dbReference type="Proteomes" id="UP000706525">
    <property type="component" value="Unassembled WGS sequence"/>
</dbReference>
<keyword evidence="3" id="KW-1185">Reference proteome</keyword>
<dbReference type="InterPro" id="IPR008517">
    <property type="entry name" value="GNA1162-like"/>
</dbReference>
<dbReference type="EMBL" id="CAJZAG010000008">
    <property type="protein sequence ID" value="CAG9179535.1"/>
    <property type="molecule type" value="Genomic_DNA"/>
</dbReference>
<evidence type="ECO:0008006" key="4">
    <source>
        <dbReference type="Google" id="ProtNLM"/>
    </source>
</evidence>
<accession>A0ABM8XH86</accession>
<proteinExistence type="predicted"/>
<dbReference type="PROSITE" id="PS51257">
    <property type="entry name" value="PROKAR_LIPOPROTEIN"/>
    <property type="match status" value="1"/>
</dbReference>
<evidence type="ECO:0000313" key="2">
    <source>
        <dbReference type="EMBL" id="CAG9179535.1"/>
    </source>
</evidence>
<gene>
    <name evidence="2" type="ORF">LMG32289_04389</name>
</gene>
<protein>
    <recommendedName>
        <fullName evidence="4">Lipoprotein</fullName>
    </recommendedName>
</protein>
<name>A0ABM8XH86_9BURK</name>
<dbReference type="Gene3D" id="3.40.50.10610">
    <property type="entry name" value="ABC-type transport auxiliary lipoprotein component"/>
    <property type="match status" value="1"/>
</dbReference>
<comment type="caution">
    <text evidence="2">The sequence shown here is derived from an EMBL/GenBank/DDBJ whole genome shotgun (WGS) entry which is preliminary data.</text>
</comment>
<evidence type="ECO:0000313" key="3">
    <source>
        <dbReference type="Proteomes" id="UP000706525"/>
    </source>
</evidence>
<feature type="chain" id="PRO_5045907150" description="Lipoprotein" evidence="1">
    <location>
        <begin position="22"/>
        <end position="220"/>
    </location>
</feature>
<evidence type="ECO:0000256" key="1">
    <source>
        <dbReference type="SAM" id="SignalP"/>
    </source>
</evidence>
<dbReference type="Pfam" id="PF05643">
    <property type="entry name" value="GNA1162-like"/>
    <property type="match status" value="1"/>
</dbReference>
<dbReference type="RefSeq" id="WP_223992031.1">
    <property type="nucleotide sequence ID" value="NZ_CAJZAG010000008.1"/>
</dbReference>
<sequence>MMRSLKTLAVLAAAAVMAACAPVPKHSDYTAFRADPPRSILVVPVVNRSVDVDAPDYFLSTISRPIAERGYYVFPVHLTKRLMEDEGLSDADLVHSNDPTVIAKLFGADAVMYVRIDRWDSKYLVIQTTTTVELDYTLKSAKDGSTLWTRHQTLAYTPQNNGGGGIAGLIAAAVIAAVEKAKPNYIPLAQQANAGAVSLKGQGLPAGPYDGMYGQDKADF</sequence>